<protein>
    <recommendedName>
        <fullName evidence="4">DUF3137 domain-containing protein</fullName>
    </recommendedName>
</protein>
<name>A0A1S1MT39_9GAMM</name>
<reference evidence="2 3" key="1">
    <citation type="submission" date="2016-09" db="EMBL/GenBank/DDBJ databases">
        <title>Pseudoalteromonas amylolytica sp. nov., isolated from the surface seawater.</title>
        <authorList>
            <person name="Wu Y.-H."/>
            <person name="Cheng H."/>
            <person name="Jin X.-B."/>
            <person name="Wang C.-S."/>
            <person name="Xu X.-W."/>
        </authorList>
    </citation>
    <scope>NUCLEOTIDE SEQUENCE [LARGE SCALE GENOMIC DNA]</scope>
    <source>
        <strain evidence="2 3">JW1</strain>
    </source>
</reference>
<keyword evidence="3" id="KW-1185">Reference proteome</keyword>
<proteinExistence type="predicted"/>
<organism evidence="2 3">
    <name type="scientific">Pseudoalteromonas amylolytica</name>
    <dbReference type="NCBI Taxonomy" id="1859457"/>
    <lineage>
        <taxon>Bacteria</taxon>
        <taxon>Pseudomonadati</taxon>
        <taxon>Pseudomonadota</taxon>
        <taxon>Gammaproteobacteria</taxon>
        <taxon>Alteromonadales</taxon>
        <taxon>Pseudoalteromonadaceae</taxon>
        <taxon>Pseudoalteromonas</taxon>
    </lineage>
</organism>
<keyword evidence="1" id="KW-0812">Transmembrane</keyword>
<keyword evidence="1" id="KW-0472">Membrane</keyword>
<evidence type="ECO:0000313" key="3">
    <source>
        <dbReference type="Proteomes" id="UP000179786"/>
    </source>
</evidence>
<keyword evidence="1" id="KW-1133">Transmembrane helix</keyword>
<dbReference type="RefSeq" id="WP_070986274.1">
    <property type="nucleotide sequence ID" value="NZ_MKJU01000028.1"/>
</dbReference>
<sequence length="283" mass="31260">MLLDRIDQRLAGIETQLKPALDELQSSTTGLDALKRKYQYHIWACFVLVGTLSLFFPIIAVIILPAVLCIIFVVYALLYIGVKPFVSKVMTNVHLVPPIAQALNMVYQAKGESDIYEQAIQAGIASTGSHIKVNDSVSGVRNGVRFYFTQARVESSAISLPELIFSGGVLKFILHDDLSTDALFQTPHFKDAFKQFEMFFSHGSAASKINAQRVIVRKHTQAQALLISLEYIGDVFTPLTLEGQGANKWLEDVASFMLCLENMANSISQAQQSGVELEITVTE</sequence>
<dbReference type="Proteomes" id="UP000179786">
    <property type="component" value="Unassembled WGS sequence"/>
</dbReference>
<gene>
    <name evidence="2" type="ORF">BET10_16100</name>
</gene>
<dbReference type="EMBL" id="MKJU01000028">
    <property type="protein sequence ID" value="OHU89647.1"/>
    <property type="molecule type" value="Genomic_DNA"/>
</dbReference>
<dbReference type="STRING" id="1859457.BET10_16100"/>
<accession>A0A1S1MT39</accession>
<comment type="caution">
    <text evidence="2">The sequence shown here is derived from an EMBL/GenBank/DDBJ whole genome shotgun (WGS) entry which is preliminary data.</text>
</comment>
<evidence type="ECO:0000256" key="1">
    <source>
        <dbReference type="SAM" id="Phobius"/>
    </source>
</evidence>
<feature type="transmembrane region" description="Helical" evidence="1">
    <location>
        <begin position="62"/>
        <end position="82"/>
    </location>
</feature>
<evidence type="ECO:0008006" key="4">
    <source>
        <dbReference type="Google" id="ProtNLM"/>
    </source>
</evidence>
<dbReference type="AlphaFoldDB" id="A0A1S1MT39"/>
<evidence type="ECO:0000313" key="2">
    <source>
        <dbReference type="EMBL" id="OHU89647.1"/>
    </source>
</evidence>